<keyword evidence="15" id="KW-1185">Reference proteome</keyword>
<comment type="subunit">
    <text evidence="3">Component of the ER membrane protein complex (EMC).</text>
</comment>
<dbReference type="Gene3D" id="2.130.10.10">
    <property type="entry name" value="YVTN repeat-like/Quinoprotein amine dehydrogenase"/>
    <property type="match status" value="1"/>
</dbReference>
<dbReference type="Proteomes" id="UP000245942">
    <property type="component" value="Unassembled WGS sequence"/>
</dbReference>
<feature type="region of interest" description="Disordered" evidence="11">
    <location>
        <begin position="612"/>
        <end position="647"/>
    </location>
</feature>
<evidence type="ECO:0000256" key="6">
    <source>
        <dbReference type="ARBA" id="ARBA00022729"/>
    </source>
</evidence>
<dbReference type="RefSeq" id="XP_025345505.1">
    <property type="nucleotide sequence ID" value="XM_025495154.1"/>
</dbReference>
<evidence type="ECO:0000256" key="10">
    <source>
        <dbReference type="ARBA" id="ARBA00023180"/>
    </source>
</evidence>
<dbReference type="InterPro" id="IPR015943">
    <property type="entry name" value="WD40/YVTN_repeat-like_dom_sf"/>
</dbReference>
<evidence type="ECO:0000259" key="12">
    <source>
        <dbReference type="Pfam" id="PF07774"/>
    </source>
</evidence>
<sequence>MARLRLPQLLGIAILGCLALLTSTFALTEEAAFSFDAYLPRQGTPLVSRFPSLSINPRYHRILSHLSGEVETGKAQTALFSVSDRGVVAARNPRNGALVWRQQISEEVQGFWLDGEVAIVISGQGGEKAQAFHALTGWPLWTKQLLPPGAGRQVNDEVGGPTQRHHSLKAAATQREILPGVDTVFVPIPESSSWEPVVLNNGDTVRKIEFDSGKELWKFSRRDNGEDSASSPSIRILATSNLYVHVLSLVPGKDATFGLKHQVLSAHSGSLLYQTDLPDVSISRERGAADVIGLSLNPPFAATEGNTSPPEPHVVWLQTDGSVRSLPLALPPLEKSASFKPKKVSPQILRSRLDEAPFTELRDVALPDRGFAIAIRKDSKAEVIRLRPGEKGGSRTLTSAWEFDDASPDAIYAGHINVHTSAAYINRVFFQRSQHLLNFHNYWTDAYDGSGQVTGFSFRWDHDKHGDVLAAPFEANQVSSYALLTRSAFVTSSGSFQMIQEDRHQWINEEGLIETSHVAFVDLPRRSRASGSNVTSDDALRLLQREGPIGRIVRHVTALADFPSAVMATLEGIVSTATSRGGIAAGQAASRAYDDLPLPPLIAGEPAHEIRPAAKKAGSQRHREMKKERTKGGKKTKTTVPEEEEAPAIDSVAPRTLNSTTVAPYYSDKWGVRQLMISATARGKLYAQDTGMKVQYVWESSLVGFGQGEGDASPVVDVKYMDVVREAQAGPGGSHQDPLMYIVAEVTEPGAPKATVVWELNPITGEFVDGAMTGKPLTLGGVAEVRKLPGRSVLVVFTSDKRVLFWPRTADATQSVASEKAFRFTEVSNDKKSLIGYTTTPASTSKLVESWSFSLPAGEKIISTHQNSALTGAPVASLGRSINDWFLSKLPKLLDPDVIVVVAHSDMEKKLTVHLVDQITGNVLSSLSAPDAGQIDISQGAHVAYVENWLTLGYTVRNAEEGIGSRLFSIEYYDFEADLDRSLSNWFLKSLTRRADINSKDAKARGKATTTRSKQVRTFSKIFSGPSDWEGIKSLGFTETLYNAADRALLVLSGNGEVYALTRKLLDPRRPYPKGSPALAGGKQDRTQADSLLPPYDPLLLFDEKRTLTHGISLFSPPFPHPSPPPKLISRRTKLESTTLVALVGSTDFFLTKLSTAGMDFDRLSPTFNKMQLVGTTGILALGILVSRPLLKGKALRARWI</sequence>
<dbReference type="GO" id="GO:0034975">
    <property type="term" value="P:protein folding in endoplasmic reticulum"/>
    <property type="evidence" value="ECO:0007669"/>
    <property type="project" value="TreeGrafter"/>
</dbReference>
<evidence type="ECO:0000313" key="14">
    <source>
        <dbReference type="EMBL" id="PWN18345.1"/>
    </source>
</evidence>
<feature type="compositionally biased region" description="Basic and acidic residues" evidence="11">
    <location>
        <begin position="621"/>
        <end position="631"/>
    </location>
</feature>
<gene>
    <name evidence="14" type="ORF">BCV69DRAFT_314863</name>
</gene>
<dbReference type="Pfam" id="PF07774">
    <property type="entry name" value="EMC1_C"/>
    <property type="match status" value="1"/>
</dbReference>
<reference evidence="14 15" key="1">
    <citation type="journal article" date="2018" name="Mol. Biol. Evol.">
        <title>Broad Genomic Sampling Reveals a Smut Pathogenic Ancestry of the Fungal Clade Ustilaginomycotina.</title>
        <authorList>
            <person name="Kijpornyongpan T."/>
            <person name="Mondo S.J."/>
            <person name="Barry K."/>
            <person name="Sandor L."/>
            <person name="Lee J."/>
            <person name="Lipzen A."/>
            <person name="Pangilinan J."/>
            <person name="LaButti K."/>
            <person name="Hainaut M."/>
            <person name="Henrissat B."/>
            <person name="Grigoriev I.V."/>
            <person name="Spatafora J.W."/>
            <person name="Aime M.C."/>
        </authorList>
    </citation>
    <scope>NUCLEOTIDE SEQUENCE [LARGE SCALE GENOMIC DNA]</scope>
    <source>
        <strain evidence="14 15">MCA 4718</strain>
    </source>
</reference>
<dbReference type="STRING" id="1684307.A0A316U5V9"/>
<evidence type="ECO:0000256" key="3">
    <source>
        <dbReference type="ARBA" id="ARBA00011276"/>
    </source>
</evidence>
<comment type="subcellular location">
    <subcellularLocation>
        <location evidence="1">Endoplasmic reticulum membrane</location>
        <topology evidence="1">Single-pass type I membrane protein</topology>
    </subcellularLocation>
</comment>
<comment type="similarity">
    <text evidence="2">Belongs to the EMC1 family.</text>
</comment>
<keyword evidence="9" id="KW-0472">Membrane</keyword>
<dbReference type="GeneID" id="37016888"/>
<dbReference type="AlphaFoldDB" id="A0A316U5V9"/>
<feature type="domain" description="Pyrrolo-quinoline quinone repeat" evidence="13">
    <location>
        <begin position="66"/>
        <end position="146"/>
    </location>
</feature>
<keyword evidence="7" id="KW-0256">Endoplasmic reticulum</keyword>
<evidence type="ECO:0000256" key="11">
    <source>
        <dbReference type="SAM" id="MobiDB-lite"/>
    </source>
</evidence>
<protein>
    <recommendedName>
        <fullName evidence="4">ER membrane protein complex subunit 1</fullName>
    </recommendedName>
</protein>
<dbReference type="GO" id="GO:0072546">
    <property type="term" value="C:EMC complex"/>
    <property type="evidence" value="ECO:0007669"/>
    <property type="project" value="InterPro"/>
</dbReference>
<name>A0A316U5V9_9BASI</name>
<evidence type="ECO:0000256" key="8">
    <source>
        <dbReference type="ARBA" id="ARBA00022989"/>
    </source>
</evidence>
<dbReference type="InterPro" id="IPR011047">
    <property type="entry name" value="Quinoprotein_ADH-like_sf"/>
</dbReference>
<dbReference type="EMBL" id="KZ819337">
    <property type="protein sequence ID" value="PWN18345.1"/>
    <property type="molecule type" value="Genomic_DNA"/>
</dbReference>
<keyword evidence="5" id="KW-0812">Transmembrane</keyword>
<evidence type="ECO:0000256" key="4">
    <source>
        <dbReference type="ARBA" id="ARBA00020824"/>
    </source>
</evidence>
<evidence type="ECO:0000256" key="7">
    <source>
        <dbReference type="ARBA" id="ARBA00022824"/>
    </source>
</evidence>
<keyword evidence="6" id="KW-0732">Signal</keyword>
<evidence type="ECO:0000259" key="13">
    <source>
        <dbReference type="Pfam" id="PF13360"/>
    </source>
</evidence>
<keyword evidence="10" id="KW-0325">Glycoprotein</keyword>
<dbReference type="PANTHER" id="PTHR21573">
    <property type="entry name" value="ER MEMBRANE PROTEIN COMPLEX SUBUNIT 1"/>
    <property type="match status" value="1"/>
</dbReference>
<dbReference type="PANTHER" id="PTHR21573:SF0">
    <property type="entry name" value="ER MEMBRANE PROTEIN COMPLEX SUBUNIT 1"/>
    <property type="match status" value="1"/>
</dbReference>
<proteinExistence type="inferred from homology"/>
<evidence type="ECO:0000313" key="15">
    <source>
        <dbReference type="Proteomes" id="UP000245942"/>
    </source>
</evidence>
<dbReference type="PROSITE" id="PS51257">
    <property type="entry name" value="PROKAR_LIPOPROTEIN"/>
    <property type="match status" value="1"/>
</dbReference>
<feature type="domain" description="ER membrane protein complex subunit 1 C-terminal" evidence="12">
    <location>
        <begin position="947"/>
        <end position="1200"/>
    </location>
</feature>
<evidence type="ECO:0000256" key="1">
    <source>
        <dbReference type="ARBA" id="ARBA00004115"/>
    </source>
</evidence>
<organism evidence="14 15">
    <name type="scientific">Pseudomicrostroma glucosiphilum</name>
    <dbReference type="NCBI Taxonomy" id="1684307"/>
    <lineage>
        <taxon>Eukaryota</taxon>
        <taxon>Fungi</taxon>
        <taxon>Dikarya</taxon>
        <taxon>Basidiomycota</taxon>
        <taxon>Ustilaginomycotina</taxon>
        <taxon>Exobasidiomycetes</taxon>
        <taxon>Microstromatales</taxon>
        <taxon>Microstromatales incertae sedis</taxon>
        <taxon>Pseudomicrostroma</taxon>
    </lineage>
</organism>
<dbReference type="InterPro" id="IPR011678">
    <property type="entry name" value="EMC1_C"/>
</dbReference>
<dbReference type="OrthoDB" id="28092at2759"/>
<dbReference type="Pfam" id="PF13360">
    <property type="entry name" value="PQQ_2"/>
    <property type="match status" value="1"/>
</dbReference>
<evidence type="ECO:0000256" key="9">
    <source>
        <dbReference type="ARBA" id="ARBA00023136"/>
    </source>
</evidence>
<evidence type="ECO:0000256" key="5">
    <source>
        <dbReference type="ARBA" id="ARBA00022692"/>
    </source>
</evidence>
<keyword evidence="8" id="KW-1133">Transmembrane helix</keyword>
<dbReference type="SUPFAM" id="SSF50998">
    <property type="entry name" value="Quinoprotein alcohol dehydrogenase-like"/>
    <property type="match status" value="1"/>
</dbReference>
<dbReference type="InterPro" id="IPR026895">
    <property type="entry name" value="EMC1"/>
</dbReference>
<evidence type="ECO:0000256" key="2">
    <source>
        <dbReference type="ARBA" id="ARBA00007904"/>
    </source>
</evidence>
<dbReference type="InterPro" id="IPR002372">
    <property type="entry name" value="PQQ_rpt_dom"/>
</dbReference>
<accession>A0A316U5V9</accession>